<comment type="caution">
    <text evidence="2">The sequence shown here is derived from an EMBL/GenBank/DDBJ whole genome shotgun (WGS) entry which is preliminary data.</text>
</comment>
<feature type="chain" id="PRO_5043398269" evidence="1">
    <location>
        <begin position="22"/>
        <end position="196"/>
    </location>
</feature>
<evidence type="ECO:0000313" key="3">
    <source>
        <dbReference type="Proteomes" id="UP001171620"/>
    </source>
</evidence>
<name>A0AAW7T4H3_BURVI</name>
<dbReference type="Proteomes" id="UP001171620">
    <property type="component" value="Unassembled WGS sequence"/>
</dbReference>
<dbReference type="AlphaFoldDB" id="A0AAW7T4H3"/>
<accession>A0AAW7T4H3</accession>
<organism evidence="2 3">
    <name type="scientific">Burkholderia vietnamiensis</name>
    <dbReference type="NCBI Taxonomy" id="60552"/>
    <lineage>
        <taxon>Bacteria</taxon>
        <taxon>Pseudomonadati</taxon>
        <taxon>Pseudomonadota</taxon>
        <taxon>Betaproteobacteria</taxon>
        <taxon>Burkholderiales</taxon>
        <taxon>Burkholderiaceae</taxon>
        <taxon>Burkholderia</taxon>
        <taxon>Burkholderia cepacia complex</taxon>
    </lineage>
</organism>
<evidence type="ECO:0000256" key="1">
    <source>
        <dbReference type="SAM" id="SignalP"/>
    </source>
</evidence>
<gene>
    <name evidence="2" type="ORF">QZM33_15995</name>
</gene>
<reference evidence="2" key="1">
    <citation type="submission" date="2023-07" db="EMBL/GenBank/DDBJ databases">
        <title>A collection of bacterial strains from the Burkholderia cepacia Research Laboratory and Repository.</title>
        <authorList>
            <person name="Lipuma J."/>
            <person name="Spilker T."/>
            <person name="Caverly L."/>
        </authorList>
    </citation>
    <scope>NUCLEOTIDE SEQUENCE</scope>
    <source>
        <strain evidence="2">AU44268</strain>
    </source>
</reference>
<evidence type="ECO:0000313" key="2">
    <source>
        <dbReference type="EMBL" id="MDN7796440.1"/>
    </source>
</evidence>
<keyword evidence="1" id="KW-0732">Signal</keyword>
<dbReference type="Gene3D" id="2.60.40.2040">
    <property type="entry name" value="CFA/I fimbrial subunit E, pilin domain"/>
    <property type="match status" value="1"/>
</dbReference>
<proteinExistence type="predicted"/>
<feature type="signal peptide" evidence="1">
    <location>
        <begin position="1"/>
        <end position="21"/>
    </location>
</feature>
<sequence>MTIKKMMLVIGAAAIVGATHAETTEHVIQISVPADWTHTTIGRVGPPGGWGQYDRISFGYDAFTRTLGPEKRIPLEMYNVRSGCESPSCDEDNEPAGAIKASLAFPVVLSDGNVADDIPVDVLIDNYSASTEVKLTEMPQVIYAKKDLSHIDEGSLRIRPKSRPDGGRLAVGHYEGVIALVFDFDPITSGRMVTPT</sequence>
<protein>
    <submittedName>
        <fullName evidence="2">Uncharacterized protein</fullName>
    </submittedName>
</protein>
<dbReference type="RefSeq" id="WP_301788615.1">
    <property type="nucleotide sequence ID" value="NZ_JAUJRV010000011.1"/>
</dbReference>
<dbReference type="EMBL" id="JAUJRV010000011">
    <property type="protein sequence ID" value="MDN7796440.1"/>
    <property type="molecule type" value="Genomic_DNA"/>
</dbReference>